<feature type="compositionally biased region" description="Acidic residues" evidence="1">
    <location>
        <begin position="107"/>
        <end position="127"/>
    </location>
</feature>
<evidence type="ECO:0000256" key="1">
    <source>
        <dbReference type="SAM" id="MobiDB-lite"/>
    </source>
</evidence>
<protein>
    <submittedName>
        <fullName evidence="2">Uncharacterized protein</fullName>
    </submittedName>
</protein>
<comment type="caution">
    <text evidence="2">The sequence shown here is derived from an EMBL/GenBank/DDBJ whole genome shotgun (WGS) entry which is preliminary data.</text>
</comment>
<gene>
    <name evidence="2" type="ORF">BGZ65_006084</name>
</gene>
<accession>A0A9P6JLC5</accession>
<dbReference type="EMBL" id="JAAAHW010003981">
    <property type="protein sequence ID" value="KAF9979737.1"/>
    <property type="molecule type" value="Genomic_DNA"/>
</dbReference>
<dbReference type="Proteomes" id="UP000749646">
    <property type="component" value="Unassembled WGS sequence"/>
</dbReference>
<sequence>MNDIHKDIKSDREKLMATMLASFMEARILEQQQQQQQRKEQKHLACGEDHEHNRLWRITDQEADAQRIDNVLKPFGLRIAEGVELRTPMLRPYLWKSGPNANWNSINEEEEEVEDEEEEEEEEEEGSSGENMTLQETNITRQRRMTVDYSKYFGSLVSYEWRFLKFERLIRLRRLPLSMRGDVFYDPLVTFQGALSLEPSEMDENEDDEEQSEIHSRNQTTDGEYKSSLMESLARLLLHYNFEIITHLAMDMSDAQKFLPYAPKLAKLKTIHLQRSISMPDSYLENTLQFIRQNRTAFPAKYPLDLELDYGWFSYDSESDGLLLVPMDSGEGSVEKLAVAFVNRQRDSLYQFMKPLFALLEATGPPKNLRVTQIPFFYGHSDGIRLDRLESFSDNDPFRLDYGEGPALRNFLKKCDHVRELDICVGNKDFFTWAADETLAVAGYPTSILSGLRSESVAGQDPPTLRFDFESLRTMQNLESLEMSVSKKIVMWYMTSEFMARQESAWELKYNLPPSGTNVDVGEDKNVNKGGELWDWSLPTLKSLTLNGPPATMFFLEWLRGCPNLEELSLMATGEYQHITRNPFFAPHWFSPREVFMTEIGVDDENRNESINNHKGASDDGPLLQSRLKKIVLSGSWVMSNDILISLLTVYAPLLERFHVDRLHERNSLNGTQFLRVMRQVDKINRTYAKRILSEQNDAEQQEQKMPGENLTLVSAKYTLSKRERPALKVVVIKQSDVACYHANNLRVYCLISQYLVRQEDYDLMEDIMFGRVVTDTPTS</sequence>
<feature type="compositionally biased region" description="Polar residues" evidence="1">
    <location>
        <begin position="128"/>
        <end position="139"/>
    </location>
</feature>
<organism evidence="2 3">
    <name type="scientific">Modicella reniformis</name>
    <dbReference type="NCBI Taxonomy" id="1440133"/>
    <lineage>
        <taxon>Eukaryota</taxon>
        <taxon>Fungi</taxon>
        <taxon>Fungi incertae sedis</taxon>
        <taxon>Mucoromycota</taxon>
        <taxon>Mortierellomycotina</taxon>
        <taxon>Mortierellomycetes</taxon>
        <taxon>Mortierellales</taxon>
        <taxon>Mortierellaceae</taxon>
        <taxon>Modicella</taxon>
    </lineage>
</organism>
<feature type="region of interest" description="Disordered" evidence="1">
    <location>
        <begin position="197"/>
        <end position="223"/>
    </location>
</feature>
<name>A0A9P6JLC5_9FUNG</name>
<dbReference type="AlphaFoldDB" id="A0A9P6JLC5"/>
<reference evidence="2" key="1">
    <citation type="journal article" date="2020" name="Fungal Divers.">
        <title>Resolving the Mortierellaceae phylogeny through synthesis of multi-gene phylogenetics and phylogenomics.</title>
        <authorList>
            <person name="Vandepol N."/>
            <person name="Liber J."/>
            <person name="Desiro A."/>
            <person name="Na H."/>
            <person name="Kennedy M."/>
            <person name="Barry K."/>
            <person name="Grigoriev I.V."/>
            <person name="Miller A.N."/>
            <person name="O'Donnell K."/>
            <person name="Stajich J.E."/>
            <person name="Bonito G."/>
        </authorList>
    </citation>
    <scope>NUCLEOTIDE SEQUENCE</scope>
    <source>
        <strain evidence="2">MES-2147</strain>
    </source>
</reference>
<keyword evidence="3" id="KW-1185">Reference proteome</keyword>
<feature type="compositionally biased region" description="Acidic residues" evidence="1">
    <location>
        <begin position="200"/>
        <end position="211"/>
    </location>
</feature>
<dbReference type="OrthoDB" id="2330886at2759"/>
<evidence type="ECO:0000313" key="3">
    <source>
        <dbReference type="Proteomes" id="UP000749646"/>
    </source>
</evidence>
<feature type="region of interest" description="Disordered" evidence="1">
    <location>
        <begin position="101"/>
        <end position="139"/>
    </location>
</feature>
<evidence type="ECO:0000313" key="2">
    <source>
        <dbReference type="EMBL" id="KAF9979737.1"/>
    </source>
</evidence>
<proteinExistence type="predicted"/>